<dbReference type="GO" id="GO:0005975">
    <property type="term" value="P:carbohydrate metabolic process"/>
    <property type="evidence" value="ECO:0007669"/>
    <property type="project" value="InterPro"/>
</dbReference>
<evidence type="ECO:0000313" key="14">
    <source>
        <dbReference type="Proteomes" id="UP000223913"/>
    </source>
</evidence>
<dbReference type="GO" id="GO:0004134">
    <property type="term" value="F:4-alpha-glucanotransferase activity"/>
    <property type="evidence" value="ECO:0007669"/>
    <property type="project" value="UniProtKB-EC"/>
</dbReference>
<dbReference type="SUPFAM" id="SSF51445">
    <property type="entry name" value="(Trans)glycosidases"/>
    <property type="match status" value="1"/>
</dbReference>
<keyword evidence="7" id="KW-0328">Glycosyltransferase</keyword>
<dbReference type="EMBL" id="PDUD01000002">
    <property type="protein sequence ID" value="PHN08126.1"/>
    <property type="molecule type" value="Genomic_DNA"/>
</dbReference>
<accession>A0A2D0NIC9</accession>
<evidence type="ECO:0000256" key="2">
    <source>
        <dbReference type="ARBA" id="ARBA00004496"/>
    </source>
</evidence>
<evidence type="ECO:0000256" key="9">
    <source>
        <dbReference type="ARBA" id="ARBA00023277"/>
    </source>
</evidence>
<dbReference type="Proteomes" id="UP000223913">
    <property type="component" value="Unassembled WGS sequence"/>
</dbReference>
<comment type="subcellular location">
    <subcellularLocation>
        <location evidence="2">Cytoplasm</location>
    </subcellularLocation>
</comment>
<organism evidence="13 14">
    <name type="scientific">Flavilitoribacter nigricans (strain ATCC 23147 / DSM 23189 / NBRC 102662 / NCIMB 1420 / SS-2)</name>
    <name type="common">Lewinella nigricans</name>
    <dbReference type="NCBI Taxonomy" id="1122177"/>
    <lineage>
        <taxon>Bacteria</taxon>
        <taxon>Pseudomonadati</taxon>
        <taxon>Bacteroidota</taxon>
        <taxon>Saprospiria</taxon>
        <taxon>Saprospirales</taxon>
        <taxon>Lewinellaceae</taxon>
        <taxon>Flavilitoribacter</taxon>
    </lineage>
</organism>
<dbReference type="SMART" id="SM01065">
    <property type="entry name" value="CBM_2"/>
    <property type="match status" value="2"/>
</dbReference>
<dbReference type="EC" id="2.4.1.25" evidence="4"/>
<evidence type="ECO:0000256" key="4">
    <source>
        <dbReference type="ARBA" id="ARBA00012560"/>
    </source>
</evidence>
<dbReference type="Gene3D" id="3.20.20.80">
    <property type="entry name" value="Glycosidases"/>
    <property type="match status" value="2"/>
</dbReference>
<dbReference type="GO" id="GO:2001070">
    <property type="term" value="F:starch binding"/>
    <property type="evidence" value="ECO:0007669"/>
    <property type="project" value="InterPro"/>
</dbReference>
<dbReference type="SUPFAM" id="SSF49452">
    <property type="entry name" value="Starch-binding domain-like"/>
    <property type="match status" value="2"/>
</dbReference>
<evidence type="ECO:0000259" key="12">
    <source>
        <dbReference type="PROSITE" id="PS51166"/>
    </source>
</evidence>
<dbReference type="InterPro" id="IPR013784">
    <property type="entry name" value="Carb-bd-like_fold"/>
</dbReference>
<protein>
    <recommendedName>
        <fullName evidence="5">4-alpha-glucanotransferase</fullName>
        <ecNumber evidence="4">2.4.1.25</ecNumber>
    </recommendedName>
    <alternativeName>
        <fullName evidence="10">Amylomaltase</fullName>
    </alternativeName>
    <alternativeName>
        <fullName evidence="11">Disproportionating enzyme</fullName>
    </alternativeName>
</protein>
<dbReference type="Pfam" id="PF02446">
    <property type="entry name" value="Glyco_hydro_77"/>
    <property type="match status" value="1"/>
</dbReference>
<comment type="caution">
    <text evidence="13">The sequence shown here is derived from an EMBL/GenBank/DDBJ whole genome shotgun (WGS) entry which is preliminary data.</text>
</comment>
<dbReference type="PROSITE" id="PS51166">
    <property type="entry name" value="CBM20"/>
    <property type="match status" value="2"/>
</dbReference>
<dbReference type="InterPro" id="IPR013783">
    <property type="entry name" value="Ig-like_fold"/>
</dbReference>
<dbReference type="InterPro" id="IPR002044">
    <property type="entry name" value="CBM20"/>
</dbReference>
<dbReference type="Gene3D" id="2.60.40.10">
    <property type="entry name" value="Immunoglobulins"/>
    <property type="match status" value="2"/>
</dbReference>
<reference evidence="13 14" key="1">
    <citation type="submission" date="2017-10" db="EMBL/GenBank/DDBJ databases">
        <title>The draft genome sequence of Lewinella nigricans NBRC 102662.</title>
        <authorList>
            <person name="Wang K."/>
        </authorList>
    </citation>
    <scope>NUCLEOTIDE SEQUENCE [LARGE SCALE GENOMIC DNA]</scope>
    <source>
        <strain evidence="13 14">NBRC 102662</strain>
    </source>
</reference>
<sequence>MKISFNVEYHTQWGQRIVVIGDRKELGAGHPADGLRLDYLADGKWKQNVQLPASVKKLKYRYALVDDHGNVLDEEWSHDRELNLANYKSAEVEIFDFWRPKHHPENGLDNSAFQDVIFQKKTYAAPRTKLTDGSASIHFRLQATRVAPGQRVCIVGNTPELGNWDTTRPLLLGNKDYPVWQAMIPAPLTANIEYKYGLYDTGSKQVVVLESGPNRRLFTDLPLRQEVTVINDIFFNYPGPDWKGAGLAIPVFSLRTKDSFGVGAFSDIRLLVDWARTVGLKMVQILPINDTSATLSWKDSYPYAAISVFALHPMYLDLEKLPGFKQAVKQKEYRELQQQLNALDQVDYEAVISAKLKYARQVFDKKKTTFLKSKAFNDFLKNNQHWLKPYAYFCTLRDQYRTSDFNQWGKAGTFSAKNLEEATDPRRQRYDEIAFYYYLQFYLDEQLLEVANYAREHQVILKGDIPIGIYRYSVDAWTQPELYNMDAQSGAPPDPFSDLGQNWGFPTYNWSEMAKNGYQWWQNRLQTLSRYFDAFRIDHILGFFRIWQIPYEQIEGTLGYFNPAIPVTRQEFQNRGIEFDHDRFCKPFITSGIVQSVFGQKADFIVQTFLESSGHDRYRFREAFDTQRKVQDHLQEMEQYGDPELKSKLFQLHSNVLLIEDPNGGGEAFHPRIDLQKTASYQHLDGHLQHHLNEIYHDYFYHRQEEFWREQAMTKLPAIKEATNMLICGEDLGMIPACVPEVMRNLDLFTLEIQRMSKNPETEFLQARDIPYFSVCSPSTHDMTPIRAWWEESDRSQIQRFYQQELQFGGAAPETCETYVAEKVILQHLQFPSMWAVFPIADLLGIDAELRHPEPMAERINIPANPQHYWRYRLHVSLEDLIAADTYNHHLRDLLVGTNRG</sequence>
<evidence type="ECO:0000256" key="3">
    <source>
        <dbReference type="ARBA" id="ARBA00005684"/>
    </source>
</evidence>
<dbReference type="AlphaFoldDB" id="A0A2D0NIC9"/>
<dbReference type="PANTHER" id="PTHR32518">
    <property type="match status" value="1"/>
</dbReference>
<evidence type="ECO:0000256" key="5">
    <source>
        <dbReference type="ARBA" id="ARBA00020295"/>
    </source>
</evidence>
<evidence type="ECO:0000256" key="10">
    <source>
        <dbReference type="ARBA" id="ARBA00031423"/>
    </source>
</evidence>
<dbReference type="PANTHER" id="PTHR32518:SF3">
    <property type="entry name" value="4-ALPHA-GLUCANOTRANSFERASE"/>
    <property type="match status" value="1"/>
</dbReference>
<evidence type="ECO:0000256" key="1">
    <source>
        <dbReference type="ARBA" id="ARBA00000439"/>
    </source>
</evidence>
<feature type="domain" description="CBM20" evidence="12">
    <location>
        <begin position="1"/>
        <end position="100"/>
    </location>
</feature>
<dbReference type="RefSeq" id="WP_099148329.1">
    <property type="nucleotide sequence ID" value="NZ_PDUD01000002.1"/>
</dbReference>
<dbReference type="OrthoDB" id="9811841at2"/>
<comment type="catalytic activity">
    <reaction evidence="1">
        <text>Transfers a segment of a (1-&gt;4)-alpha-D-glucan to a new position in an acceptor, which may be glucose or a (1-&gt;4)-alpha-D-glucan.</text>
        <dbReference type="EC" id="2.4.1.25"/>
    </reaction>
</comment>
<dbReference type="CDD" id="cd05467">
    <property type="entry name" value="CBM20"/>
    <property type="match status" value="2"/>
</dbReference>
<evidence type="ECO:0000256" key="7">
    <source>
        <dbReference type="ARBA" id="ARBA00022676"/>
    </source>
</evidence>
<dbReference type="InterPro" id="IPR003385">
    <property type="entry name" value="Glyco_hydro_77"/>
</dbReference>
<keyword evidence="9" id="KW-0119">Carbohydrate metabolism</keyword>
<name>A0A2D0NIC9_FLAN2</name>
<keyword evidence="6" id="KW-0963">Cytoplasm</keyword>
<keyword evidence="8 13" id="KW-0808">Transferase</keyword>
<comment type="similarity">
    <text evidence="3">Belongs to the disproportionating enzyme family.</text>
</comment>
<keyword evidence="14" id="KW-1185">Reference proteome</keyword>
<evidence type="ECO:0000313" key="13">
    <source>
        <dbReference type="EMBL" id="PHN08126.1"/>
    </source>
</evidence>
<dbReference type="GO" id="GO:0005737">
    <property type="term" value="C:cytoplasm"/>
    <property type="evidence" value="ECO:0007669"/>
    <property type="project" value="UniProtKB-SubCell"/>
</dbReference>
<evidence type="ECO:0000256" key="11">
    <source>
        <dbReference type="ARBA" id="ARBA00031501"/>
    </source>
</evidence>
<dbReference type="Pfam" id="PF00686">
    <property type="entry name" value="CBM_20"/>
    <property type="match status" value="2"/>
</dbReference>
<evidence type="ECO:0000256" key="8">
    <source>
        <dbReference type="ARBA" id="ARBA00022679"/>
    </source>
</evidence>
<feature type="domain" description="CBM20" evidence="12">
    <location>
        <begin position="129"/>
        <end position="244"/>
    </location>
</feature>
<gene>
    <name evidence="13" type="ORF">CRP01_02040</name>
</gene>
<evidence type="ECO:0000256" key="6">
    <source>
        <dbReference type="ARBA" id="ARBA00022490"/>
    </source>
</evidence>
<dbReference type="InterPro" id="IPR017853">
    <property type="entry name" value="GH"/>
</dbReference>
<proteinExistence type="inferred from homology"/>